<proteinExistence type="predicted"/>
<accession>A0A9P1ILB0</accession>
<gene>
    <name evidence="2" type="ORF">CAMP_LOCUS10146</name>
</gene>
<protein>
    <recommendedName>
        <fullName evidence="4">Galectin</fullName>
    </recommendedName>
</protein>
<keyword evidence="1" id="KW-0732">Signal</keyword>
<name>A0A9P1ILB0_9PELO</name>
<reference evidence="2" key="1">
    <citation type="submission" date="2022-11" db="EMBL/GenBank/DDBJ databases">
        <authorList>
            <person name="Kikuchi T."/>
        </authorList>
    </citation>
    <scope>NUCLEOTIDE SEQUENCE</scope>
    <source>
        <strain evidence="2">PS1010</strain>
    </source>
</reference>
<evidence type="ECO:0000313" key="2">
    <source>
        <dbReference type="EMBL" id="CAI5447509.1"/>
    </source>
</evidence>
<comment type="caution">
    <text evidence="2">The sequence shown here is derived from an EMBL/GenBank/DDBJ whole genome shotgun (WGS) entry which is preliminary data.</text>
</comment>
<feature type="chain" id="PRO_5040133152" description="Galectin" evidence="1">
    <location>
        <begin position="19"/>
        <end position="185"/>
    </location>
</feature>
<dbReference type="Proteomes" id="UP001152747">
    <property type="component" value="Unassembled WGS sequence"/>
</dbReference>
<dbReference type="AlphaFoldDB" id="A0A9P1ILB0"/>
<organism evidence="2 3">
    <name type="scientific">Caenorhabditis angaria</name>
    <dbReference type="NCBI Taxonomy" id="860376"/>
    <lineage>
        <taxon>Eukaryota</taxon>
        <taxon>Metazoa</taxon>
        <taxon>Ecdysozoa</taxon>
        <taxon>Nematoda</taxon>
        <taxon>Chromadorea</taxon>
        <taxon>Rhabditida</taxon>
        <taxon>Rhabditina</taxon>
        <taxon>Rhabditomorpha</taxon>
        <taxon>Rhabditoidea</taxon>
        <taxon>Rhabditidae</taxon>
        <taxon>Peloderinae</taxon>
        <taxon>Caenorhabditis</taxon>
    </lineage>
</organism>
<dbReference type="EMBL" id="CANHGI010000004">
    <property type="protein sequence ID" value="CAI5447509.1"/>
    <property type="molecule type" value="Genomic_DNA"/>
</dbReference>
<evidence type="ECO:0000313" key="3">
    <source>
        <dbReference type="Proteomes" id="UP001152747"/>
    </source>
</evidence>
<keyword evidence="3" id="KW-1185">Reference proteome</keyword>
<feature type="signal peptide" evidence="1">
    <location>
        <begin position="1"/>
        <end position="18"/>
    </location>
</feature>
<evidence type="ECO:0008006" key="4">
    <source>
        <dbReference type="Google" id="ProtNLM"/>
    </source>
</evidence>
<sequence>MLRTILVSSLIFWVGLEAAGVSTSDVVSIKCGENKLSPKKSLIQFYSFNSEISTGEIIFTGNATVIVFDVTLYRGLGSPSDIYRNSSLWLEFLTQQAALWDMRDAWHLTHNINTSPLLVNKINTVKIKIFADHYDIIINGIFFYRYQREYDSGVKIKAAAIRYNFETNNIYLNCTNVSTYGEITK</sequence>
<evidence type="ECO:0000256" key="1">
    <source>
        <dbReference type="SAM" id="SignalP"/>
    </source>
</evidence>